<dbReference type="EMBL" id="HBIJ01011069">
    <property type="protein sequence ID" value="CAE0366814.1"/>
    <property type="molecule type" value="Transcribed_RNA"/>
</dbReference>
<dbReference type="GO" id="GO:0006289">
    <property type="term" value="P:nucleotide-excision repair"/>
    <property type="evidence" value="ECO:0007669"/>
    <property type="project" value="UniProtKB-UniRule"/>
</dbReference>
<evidence type="ECO:0000256" key="6">
    <source>
        <dbReference type="SAM" id="MobiDB-lite"/>
    </source>
</evidence>
<dbReference type="Gene3D" id="1.10.10.540">
    <property type="entry name" value="XPC-binding domain"/>
    <property type="match status" value="1"/>
</dbReference>
<feature type="compositionally biased region" description="Pro residues" evidence="6">
    <location>
        <begin position="107"/>
        <end position="119"/>
    </location>
</feature>
<dbReference type="InterPro" id="IPR036353">
    <property type="entry name" value="XPC-bd_sf"/>
</dbReference>
<dbReference type="SUPFAM" id="SSF46934">
    <property type="entry name" value="UBA-like"/>
    <property type="match status" value="2"/>
</dbReference>
<dbReference type="InterPro" id="IPR006636">
    <property type="entry name" value="STI1_HS-bd"/>
</dbReference>
<sequence length="446" mass="46596">MLVSIKTLEGKVFKVEANPEETIAGVKKIIETKQPELKADLMKLIHSGKVLKDSETLVEKGVTEQSFLVCMVTKPKRTPAPRPAPAPVSAVPQTTPAAPAPQSAVPAPQPAPAPTPAAPQPSTSGSRFATAEAMATLEAMGFGHSDQSRAALEAAMGNVDLAVEFLMNGIPDNHPSPMEEDSPGTGGIASNDPIATIRAHPRFAEIRQTVQQNPASLQTMLQQLGQTDPQLLQLIHQNQAAFLAAVNEPSSAVSGIANTGDGDAEGGANDDDDDDNDAGFDEQAFARAMASITPQQRAQVAATVGLTPDQLEQFARQMQSMPRDQLRQLLGAFAAGGGGPEQRPRVVRLTREEADAVNRLTELGFSRDDAAQAYLACDKNESLAANLLFDGFEPSHGLGAAFPPASISPPTGGSTDTGGDGGSSAPAPPDNAPGNEDEDDDEDMYS</sequence>
<feature type="region of interest" description="Disordered" evidence="6">
    <location>
        <begin position="254"/>
        <end position="279"/>
    </location>
</feature>
<keyword evidence="3 5" id="KW-0234">DNA repair</keyword>
<evidence type="ECO:0000313" key="9">
    <source>
        <dbReference type="EMBL" id="CAE0366814.1"/>
    </source>
</evidence>
<name>A0A6S8CF64_9STRA</name>
<dbReference type="InterPro" id="IPR029071">
    <property type="entry name" value="Ubiquitin-like_domsf"/>
</dbReference>
<dbReference type="CDD" id="cd14281">
    <property type="entry name" value="UBA2_Rad23_like"/>
    <property type="match status" value="1"/>
</dbReference>
<comment type="subcellular location">
    <subcellularLocation>
        <location evidence="5">Nucleus</location>
    </subcellularLocation>
    <subcellularLocation>
        <location evidence="5">Cytoplasm</location>
    </subcellularLocation>
</comment>
<evidence type="ECO:0000256" key="5">
    <source>
        <dbReference type="RuleBase" id="RU367049"/>
    </source>
</evidence>
<dbReference type="InterPro" id="IPR015360">
    <property type="entry name" value="XPC-bd"/>
</dbReference>
<feature type="region of interest" description="Disordered" evidence="6">
    <location>
        <begin position="398"/>
        <end position="446"/>
    </location>
</feature>
<dbReference type="Gene3D" id="1.10.8.10">
    <property type="entry name" value="DNA helicase RuvA subunit, C-terminal domain"/>
    <property type="match status" value="2"/>
</dbReference>
<dbReference type="FunFam" id="1.10.8.10:FF:000002">
    <property type="entry name" value="UV excision repair protein RAD23 homolog"/>
    <property type="match status" value="1"/>
</dbReference>
<keyword evidence="4 5" id="KW-0539">Nucleus</keyword>
<comment type="similarity">
    <text evidence="5">Belongs to the RAD23 family.</text>
</comment>
<accession>A0A6S8CF64</accession>
<dbReference type="GO" id="GO:0070628">
    <property type="term" value="F:proteasome binding"/>
    <property type="evidence" value="ECO:0007669"/>
    <property type="project" value="TreeGrafter"/>
</dbReference>
<feature type="compositionally biased region" description="Acidic residues" evidence="6">
    <location>
        <begin position="435"/>
        <end position="446"/>
    </location>
</feature>
<evidence type="ECO:0000256" key="2">
    <source>
        <dbReference type="ARBA" id="ARBA00022763"/>
    </source>
</evidence>
<feature type="compositionally biased region" description="Low complexity" evidence="6">
    <location>
        <begin position="87"/>
        <end position="106"/>
    </location>
</feature>
<proteinExistence type="inferred from homology"/>
<dbReference type="SMART" id="SM00727">
    <property type="entry name" value="STI1"/>
    <property type="match status" value="1"/>
</dbReference>
<keyword evidence="5" id="KW-0963">Cytoplasm</keyword>
<evidence type="ECO:0000256" key="3">
    <source>
        <dbReference type="ARBA" id="ARBA00023204"/>
    </source>
</evidence>
<dbReference type="GO" id="GO:0043130">
    <property type="term" value="F:ubiquitin binding"/>
    <property type="evidence" value="ECO:0007669"/>
    <property type="project" value="UniProtKB-UniRule"/>
</dbReference>
<dbReference type="PRINTS" id="PR01839">
    <property type="entry name" value="RAD23PROTEIN"/>
</dbReference>
<dbReference type="SMART" id="SM00165">
    <property type="entry name" value="UBA"/>
    <property type="match status" value="2"/>
</dbReference>
<dbReference type="GO" id="GO:0005654">
    <property type="term" value="C:nucleoplasm"/>
    <property type="evidence" value="ECO:0007669"/>
    <property type="project" value="TreeGrafter"/>
</dbReference>
<dbReference type="SUPFAM" id="SSF54236">
    <property type="entry name" value="Ubiquitin-like"/>
    <property type="match status" value="1"/>
</dbReference>
<dbReference type="SUPFAM" id="SSF101238">
    <property type="entry name" value="XPC-binding domain"/>
    <property type="match status" value="1"/>
</dbReference>
<keyword evidence="1" id="KW-0677">Repeat</keyword>
<reference evidence="10" key="1">
    <citation type="submission" date="2021-01" db="EMBL/GenBank/DDBJ databases">
        <authorList>
            <person name="Corre E."/>
            <person name="Pelletier E."/>
            <person name="Niang G."/>
            <person name="Scheremetjew M."/>
            <person name="Finn R."/>
            <person name="Kale V."/>
            <person name="Holt S."/>
            <person name="Cochrane G."/>
            <person name="Meng A."/>
            <person name="Brown T."/>
            <person name="Cohen L."/>
        </authorList>
    </citation>
    <scope>NUCLEOTIDE SEQUENCE</scope>
    <source>
        <strain evidence="10">CCMP1510</strain>
    </source>
</reference>
<dbReference type="Pfam" id="PF09280">
    <property type="entry name" value="XPC-binding"/>
    <property type="match status" value="1"/>
</dbReference>
<evidence type="ECO:0000256" key="1">
    <source>
        <dbReference type="ARBA" id="ARBA00022737"/>
    </source>
</evidence>
<dbReference type="AlphaFoldDB" id="A0A6S8CF64"/>
<dbReference type="EMBL" id="HBIJ01011070">
    <property type="protein sequence ID" value="CAE0366815.1"/>
    <property type="molecule type" value="Transcribed_RNA"/>
</dbReference>
<dbReference type="GO" id="GO:0043161">
    <property type="term" value="P:proteasome-mediated ubiquitin-dependent protein catabolic process"/>
    <property type="evidence" value="ECO:0007669"/>
    <property type="project" value="UniProtKB-UniRule"/>
</dbReference>
<evidence type="ECO:0000256" key="4">
    <source>
        <dbReference type="ARBA" id="ARBA00023242"/>
    </source>
</evidence>
<dbReference type="InterPro" id="IPR000626">
    <property type="entry name" value="Ubiquitin-like_dom"/>
</dbReference>
<evidence type="ECO:0000259" key="7">
    <source>
        <dbReference type="PROSITE" id="PS50030"/>
    </source>
</evidence>
<comment type="function">
    <text evidence="5">Multiubiquitin chain receptor involved in modulation of proteasomal degradation. Involved in nucleotide excision repair.</text>
</comment>
<organism evidence="10">
    <name type="scientific">Aureoumbra lagunensis</name>
    <dbReference type="NCBI Taxonomy" id="44058"/>
    <lineage>
        <taxon>Eukaryota</taxon>
        <taxon>Sar</taxon>
        <taxon>Stramenopiles</taxon>
        <taxon>Ochrophyta</taxon>
        <taxon>Pelagophyceae</taxon>
        <taxon>Pelagomonadales</taxon>
        <taxon>Aureoumbra</taxon>
    </lineage>
</organism>
<dbReference type="InterPro" id="IPR004806">
    <property type="entry name" value="Rad23"/>
</dbReference>
<dbReference type="GO" id="GO:0003684">
    <property type="term" value="F:damaged DNA binding"/>
    <property type="evidence" value="ECO:0007669"/>
    <property type="project" value="UniProtKB-UniRule"/>
</dbReference>
<feature type="region of interest" description="Disordered" evidence="6">
    <location>
        <begin position="173"/>
        <end position="192"/>
    </location>
</feature>
<dbReference type="CDD" id="cd01805">
    <property type="entry name" value="Ubl_Rad23"/>
    <property type="match status" value="1"/>
</dbReference>
<dbReference type="GO" id="GO:0005829">
    <property type="term" value="C:cytosol"/>
    <property type="evidence" value="ECO:0007669"/>
    <property type="project" value="TreeGrafter"/>
</dbReference>
<dbReference type="PROSITE" id="PS50030">
    <property type="entry name" value="UBA"/>
    <property type="match status" value="2"/>
</dbReference>
<dbReference type="GO" id="GO:0031593">
    <property type="term" value="F:polyubiquitin modification-dependent protein binding"/>
    <property type="evidence" value="ECO:0007669"/>
    <property type="project" value="UniProtKB-UniRule"/>
</dbReference>
<protein>
    <recommendedName>
        <fullName evidence="5">UV excision repair protein RAD23</fullName>
    </recommendedName>
</protein>
<feature type="compositionally biased region" description="Acidic residues" evidence="6">
    <location>
        <begin position="262"/>
        <end position="279"/>
    </location>
</feature>
<dbReference type="Pfam" id="PF00627">
    <property type="entry name" value="UBA"/>
    <property type="match status" value="2"/>
</dbReference>
<dbReference type="PANTHER" id="PTHR10621:SF0">
    <property type="entry name" value="UV EXCISION REPAIR PROTEIN RAD23"/>
    <property type="match status" value="1"/>
</dbReference>
<evidence type="ECO:0000313" key="10">
    <source>
        <dbReference type="EMBL" id="CAE0366815.1"/>
    </source>
</evidence>
<dbReference type="Pfam" id="PF00240">
    <property type="entry name" value="ubiquitin"/>
    <property type="match status" value="1"/>
</dbReference>
<dbReference type="PROSITE" id="PS50053">
    <property type="entry name" value="UBIQUITIN_2"/>
    <property type="match status" value="1"/>
</dbReference>
<feature type="domain" description="UBA" evidence="7">
    <location>
        <begin position="350"/>
        <end position="391"/>
    </location>
</feature>
<dbReference type="PANTHER" id="PTHR10621">
    <property type="entry name" value="UV EXCISION REPAIR PROTEIN RAD23"/>
    <property type="match status" value="1"/>
</dbReference>
<keyword evidence="2 5" id="KW-0227">DNA damage</keyword>
<gene>
    <name evidence="9" type="ORF">ALAG00032_LOCUS7562</name>
    <name evidence="10" type="ORF">ALAG00032_LOCUS7563</name>
</gene>
<dbReference type="InterPro" id="IPR015940">
    <property type="entry name" value="UBA"/>
</dbReference>
<dbReference type="Gene3D" id="3.10.20.90">
    <property type="entry name" value="Phosphatidylinositol 3-kinase Catalytic Subunit, Chain A, domain 1"/>
    <property type="match status" value="1"/>
</dbReference>
<dbReference type="SMART" id="SM00213">
    <property type="entry name" value="UBQ"/>
    <property type="match status" value="1"/>
</dbReference>
<feature type="region of interest" description="Disordered" evidence="6">
    <location>
        <begin position="76"/>
        <end position="127"/>
    </location>
</feature>
<evidence type="ECO:0000259" key="8">
    <source>
        <dbReference type="PROSITE" id="PS50053"/>
    </source>
</evidence>
<feature type="domain" description="UBA" evidence="7">
    <location>
        <begin position="128"/>
        <end position="169"/>
    </location>
</feature>
<feature type="domain" description="Ubiquitin-like" evidence="8">
    <location>
        <begin position="1"/>
        <end position="77"/>
    </location>
</feature>
<dbReference type="InterPro" id="IPR009060">
    <property type="entry name" value="UBA-like_sf"/>
</dbReference>